<dbReference type="PANTHER" id="PTHR30386">
    <property type="entry name" value="MEMBRANE FUSION SUBUNIT OF EMRAB-TOLC MULTIDRUG EFFLUX PUMP"/>
    <property type="match status" value="1"/>
</dbReference>
<feature type="transmembrane region" description="Helical" evidence="9">
    <location>
        <begin position="32"/>
        <end position="53"/>
    </location>
</feature>
<comment type="caution">
    <text evidence="13">The sequence shown here is derived from an EMBL/GenBank/DDBJ whole genome shotgun (WGS) entry which is preliminary data.</text>
</comment>
<evidence type="ECO:0000256" key="2">
    <source>
        <dbReference type="ARBA" id="ARBA00009477"/>
    </source>
</evidence>
<reference evidence="13 14" key="1">
    <citation type="submission" date="2019-03" db="EMBL/GenBank/DDBJ databases">
        <title>Genomic Encyclopedia of Type Strains, Phase III (KMG-III): the genomes of soil and plant-associated and newly described type strains.</title>
        <authorList>
            <person name="Whitman W."/>
        </authorList>
    </citation>
    <scope>NUCLEOTIDE SEQUENCE [LARGE SCALE GENOMIC DNA]</scope>
    <source>
        <strain evidence="13 14">CGMCC 1.7002</strain>
    </source>
</reference>
<dbReference type="PRINTS" id="PR01490">
    <property type="entry name" value="RTXTOXIND"/>
</dbReference>
<dbReference type="AlphaFoldDB" id="A0A4R6VGP0"/>
<evidence type="ECO:0000256" key="5">
    <source>
        <dbReference type="ARBA" id="ARBA00022519"/>
    </source>
</evidence>
<evidence type="ECO:0000256" key="10">
    <source>
        <dbReference type="SAM" id="MobiDB-lite"/>
    </source>
</evidence>
<dbReference type="PANTHER" id="PTHR30386:SF26">
    <property type="entry name" value="TRANSPORT PROTEIN COMB"/>
    <property type="match status" value="1"/>
</dbReference>
<evidence type="ECO:0000256" key="7">
    <source>
        <dbReference type="ARBA" id="ARBA00022989"/>
    </source>
</evidence>
<dbReference type="Gene3D" id="2.40.50.100">
    <property type="match status" value="1"/>
</dbReference>
<dbReference type="Pfam" id="PF25994">
    <property type="entry name" value="HH_AprE"/>
    <property type="match status" value="1"/>
</dbReference>
<evidence type="ECO:0000256" key="1">
    <source>
        <dbReference type="ARBA" id="ARBA00004377"/>
    </source>
</evidence>
<keyword evidence="7 9" id="KW-1133">Transmembrane helix</keyword>
<dbReference type="GO" id="GO:0015031">
    <property type="term" value="P:protein transport"/>
    <property type="evidence" value="ECO:0007669"/>
    <property type="project" value="InterPro"/>
</dbReference>
<evidence type="ECO:0000256" key="9">
    <source>
        <dbReference type="RuleBase" id="RU365093"/>
    </source>
</evidence>
<evidence type="ECO:0000256" key="8">
    <source>
        <dbReference type="ARBA" id="ARBA00023136"/>
    </source>
</evidence>
<sequence>MDTANPTLPNKVGTARQDSSFARRTDQIDRHANGLFLLVIAVGLLLFLIWSAFTSLDEVTRGGGRIISTEQNRNIQHMEGGLISDILVQEGDSVVQGDVLLRIENSFSKAELEQTRLELASQRARHVRLMAEAEGASQMVPPDDLFADQPQAVANEQQIFERRQANLKDQFLIFEDQARQQRLSLSEHKLRLENKRKEYDLLFEQVESYRGLVKSGAASRNELLSRESSLQQVVTQINDLEFRVPAIQSELDEVLRRQNELTTRARADAEKEAAEVAVTIAKLNEAITAMVDRKSRTNVVAPIDGRINRLLVSTVNGVVQPGQVLAQIVPDDLSIAVDARLSPKDRANVWPGLEAVIKISAYDYTVYGGLKGEVVEISPDALQDEKGNPYFRVRVRADGATLGDNNPIVPGMLAEVNILTGSHTVLDYLLRPVRRVQSNAFRQ</sequence>
<accession>A0A4R6VGP0</accession>
<dbReference type="SUPFAM" id="SSF111369">
    <property type="entry name" value="HlyD-like secretion proteins"/>
    <property type="match status" value="1"/>
</dbReference>
<evidence type="ECO:0000259" key="11">
    <source>
        <dbReference type="Pfam" id="PF25994"/>
    </source>
</evidence>
<evidence type="ECO:0000313" key="13">
    <source>
        <dbReference type="EMBL" id="TDQ60456.1"/>
    </source>
</evidence>
<evidence type="ECO:0000256" key="4">
    <source>
        <dbReference type="ARBA" id="ARBA00022475"/>
    </source>
</evidence>
<feature type="region of interest" description="Disordered" evidence="10">
    <location>
        <begin position="1"/>
        <end position="20"/>
    </location>
</feature>
<dbReference type="Gene3D" id="2.40.30.170">
    <property type="match status" value="1"/>
</dbReference>
<dbReference type="InterPro" id="IPR058982">
    <property type="entry name" value="Beta-barrel_AprE"/>
</dbReference>
<dbReference type="InterPro" id="IPR058781">
    <property type="entry name" value="HH_AprE-like"/>
</dbReference>
<keyword evidence="5 9" id="KW-0997">Cell inner membrane</keyword>
<feature type="domain" description="AprE-like beta-barrel" evidence="12">
    <location>
        <begin position="336"/>
        <end position="421"/>
    </location>
</feature>
<protein>
    <recommendedName>
        <fullName evidence="9">Membrane fusion protein (MFP) family protein</fullName>
    </recommendedName>
</protein>
<keyword evidence="3 9" id="KW-0813">Transport</keyword>
<dbReference type="Pfam" id="PF26002">
    <property type="entry name" value="Beta-barrel_AprE"/>
    <property type="match status" value="1"/>
</dbReference>
<organism evidence="13 14">
    <name type="scientific">Maritalea mobilis</name>
    <dbReference type="NCBI Taxonomy" id="483324"/>
    <lineage>
        <taxon>Bacteria</taxon>
        <taxon>Pseudomonadati</taxon>
        <taxon>Pseudomonadota</taxon>
        <taxon>Alphaproteobacteria</taxon>
        <taxon>Hyphomicrobiales</taxon>
        <taxon>Devosiaceae</taxon>
        <taxon>Maritalea</taxon>
    </lineage>
</organism>
<keyword evidence="6 9" id="KW-0812">Transmembrane</keyword>
<comment type="subcellular location">
    <subcellularLocation>
        <location evidence="1 9">Cell inner membrane</location>
        <topology evidence="1 9">Single-pass membrane protein</topology>
    </subcellularLocation>
</comment>
<dbReference type="InterPro" id="IPR050739">
    <property type="entry name" value="MFP"/>
</dbReference>
<dbReference type="GO" id="GO:0005886">
    <property type="term" value="C:plasma membrane"/>
    <property type="evidence" value="ECO:0007669"/>
    <property type="project" value="UniProtKB-SubCell"/>
</dbReference>
<evidence type="ECO:0000256" key="3">
    <source>
        <dbReference type="ARBA" id="ARBA00022448"/>
    </source>
</evidence>
<evidence type="ECO:0000313" key="14">
    <source>
        <dbReference type="Proteomes" id="UP000295391"/>
    </source>
</evidence>
<keyword evidence="14" id="KW-1185">Reference proteome</keyword>
<dbReference type="InterPro" id="IPR010129">
    <property type="entry name" value="T1SS_HlyD"/>
</dbReference>
<feature type="domain" description="AprE-like long alpha-helical hairpin" evidence="11">
    <location>
        <begin position="108"/>
        <end position="292"/>
    </location>
</feature>
<proteinExistence type="inferred from homology"/>
<dbReference type="RefSeq" id="WP_166639084.1">
    <property type="nucleotide sequence ID" value="NZ_SNYR01000004.1"/>
</dbReference>
<dbReference type="NCBIfam" id="TIGR01843">
    <property type="entry name" value="type_I_hlyD"/>
    <property type="match status" value="1"/>
</dbReference>
<keyword evidence="8 9" id="KW-0472">Membrane</keyword>
<gene>
    <name evidence="13" type="ORF">ATL17_3345</name>
</gene>
<evidence type="ECO:0000256" key="6">
    <source>
        <dbReference type="ARBA" id="ARBA00022692"/>
    </source>
</evidence>
<dbReference type="Gene3D" id="1.10.287.470">
    <property type="entry name" value="Helix hairpin bin"/>
    <property type="match status" value="1"/>
</dbReference>
<comment type="similarity">
    <text evidence="2 9">Belongs to the membrane fusion protein (MFP) (TC 8.A.1) family.</text>
</comment>
<name>A0A4R6VGP0_9HYPH</name>
<keyword evidence="4 9" id="KW-1003">Cell membrane</keyword>
<evidence type="ECO:0000259" key="12">
    <source>
        <dbReference type="Pfam" id="PF26002"/>
    </source>
</evidence>
<dbReference type="Proteomes" id="UP000295391">
    <property type="component" value="Unassembled WGS sequence"/>
</dbReference>
<dbReference type="EMBL" id="SNYR01000004">
    <property type="protein sequence ID" value="TDQ60456.1"/>
    <property type="molecule type" value="Genomic_DNA"/>
</dbReference>